<keyword evidence="1" id="KW-1133">Transmembrane helix</keyword>
<comment type="caution">
    <text evidence="2">The sequence shown here is derived from an EMBL/GenBank/DDBJ whole genome shotgun (WGS) entry which is preliminary data.</text>
</comment>
<evidence type="ECO:0000256" key="1">
    <source>
        <dbReference type="SAM" id="Phobius"/>
    </source>
</evidence>
<dbReference type="EMBL" id="QXQB01000006">
    <property type="protein sequence ID" value="RJX37300.1"/>
    <property type="molecule type" value="Genomic_DNA"/>
</dbReference>
<organism evidence="2 3">
    <name type="scientific">Paenibacillus pinisoli</name>
    <dbReference type="NCBI Taxonomy" id="1276110"/>
    <lineage>
        <taxon>Bacteria</taxon>
        <taxon>Bacillati</taxon>
        <taxon>Bacillota</taxon>
        <taxon>Bacilli</taxon>
        <taxon>Bacillales</taxon>
        <taxon>Paenibacillaceae</taxon>
        <taxon>Paenibacillus</taxon>
    </lineage>
</organism>
<feature type="transmembrane region" description="Helical" evidence="1">
    <location>
        <begin position="188"/>
        <end position="206"/>
    </location>
</feature>
<dbReference type="RefSeq" id="WP_120113855.1">
    <property type="nucleotide sequence ID" value="NZ_QXQB01000006.1"/>
</dbReference>
<feature type="transmembrane region" description="Helical" evidence="1">
    <location>
        <begin position="116"/>
        <end position="144"/>
    </location>
</feature>
<dbReference type="OrthoDB" id="9800309at2"/>
<reference evidence="2 3" key="1">
    <citation type="submission" date="2018-09" db="EMBL/GenBank/DDBJ databases">
        <title>Paenibacillus aracenensis nov. sp. isolated from a cave in southern Spain.</title>
        <authorList>
            <person name="Jurado V."/>
            <person name="Gutierrez-Patricio S."/>
            <person name="Gonzalez-Pimentel J.L."/>
            <person name="Miller A.Z."/>
            <person name="Laiz L."/>
            <person name="Saiz-Jimenez C."/>
        </authorList>
    </citation>
    <scope>NUCLEOTIDE SEQUENCE [LARGE SCALE GENOMIC DNA]</scope>
    <source>
        <strain evidence="2 3">JCM 19203</strain>
    </source>
</reference>
<feature type="transmembrane region" description="Helical" evidence="1">
    <location>
        <begin position="237"/>
        <end position="255"/>
    </location>
</feature>
<accession>A0A3A6PBQ7</accession>
<feature type="transmembrane region" description="Helical" evidence="1">
    <location>
        <begin position="156"/>
        <end position="181"/>
    </location>
</feature>
<dbReference type="GO" id="GO:0005886">
    <property type="term" value="C:plasma membrane"/>
    <property type="evidence" value="ECO:0007669"/>
    <property type="project" value="UniProtKB-SubCell"/>
</dbReference>
<evidence type="ECO:0000313" key="2">
    <source>
        <dbReference type="EMBL" id="RJX37300.1"/>
    </source>
</evidence>
<feature type="transmembrane region" description="Helical" evidence="1">
    <location>
        <begin position="71"/>
        <end position="95"/>
    </location>
</feature>
<sequence length="265" mass="28901">MNMYLYELKAYRNATMIWTASMTGLVLLMMAMYPSFAGDAEAFMDVLASMPESVVQAIGIQIDSIASLLGYYSYIFLYVSLCGAIQAMHLGSSILSKETREKTADFLLAKPVTRGAILISKALAALTLLLATNIVYFGAASLIASSVALEPYDYGAFALISFSLLLLQLIFLAIGIAAAMLLPRMKTVLPVTLGTVFAFFVLTFIGSSSGNGKLRYVTPFHYFDRAYIIQHGSYETGFVAASLVIIAVCLLFGYLRYRSRDVHAV</sequence>
<dbReference type="PANTHER" id="PTHR43471">
    <property type="entry name" value="ABC TRANSPORTER PERMEASE"/>
    <property type="match status" value="1"/>
</dbReference>
<keyword evidence="3" id="KW-1185">Reference proteome</keyword>
<dbReference type="AlphaFoldDB" id="A0A3A6PBQ7"/>
<dbReference type="Proteomes" id="UP000267798">
    <property type="component" value="Unassembled WGS sequence"/>
</dbReference>
<keyword evidence="1" id="KW-0472">Membrane</keyword>
<evidence type="ECO:0000313" key="3">
    <source>
        <dbReference type="Proteomes" id="UP000267798"/>
    </source>
</evidence>
<keyword evidence="1" id="KW-0812">Transmembrane</keyword>
<proteinExistence type="predicted"/>
<gene>
    <name evidence="2" type="ORF">D3P09_23385</name>
</gene>
<protein>
    <submittedName>
        <fullName evidence="2">ABC transporter permease</fullName>
    </submittedName>
</protein>
<name>A0A3A6PBQ7_9BACL</name>
<dbReference type="Pfam" id="PF12679">
    <property type="entry name" value="ABC2_membrane_2"/>
    <property type="match status" value="1"/>
</dbReference>
<dbReference type="PANTHER" id="PTHR43471:SF12">
    <property type="entry name" value="HYPOTHETICAL MEMBRANE PROTEIN, CONSERVED"/>
    <property type="match status" value="1"/>
</dbReference>
<dbReference type="GO" id="GO:0140359">
    <property type="term" value="F:ABC-type transporter activity"/>
    <property type="evidence" value="ECO:0007669"/>
    <property type="project" value="InterPro"/>
</dbReference>